<dbReference type="Proteomes" id="UP000000844">
    <property type="component" value="Chromosome"/>
</dbReference>
<accession>D3PWD6</accession>
<evidence type="ECO:0000313" key="2">
    <source>
        <dbReference type="EMBL" id="ADD41293.1"/>
    </source>
</evidence>
<dbReference type="RefSeq" id="WP_013016864.1">
    <property type="nucleotide sequence ID" value="NC_013947.1"/>
</dbReference>
<reference evidence="2 3" key="1">
    <citation type="journal article" date="2009" name="Stand. Genomic Sci.">
        <title>Complete genome sequence of Stackebrandtia nassauensis type strain (LLR-40K-21).</title>
        <authorList>
            <person name="Munk C."/>
            <person name="Lapidus A."/>
            <person name="Copeland A."/>
            <person name="Jando M."/>
            <person name="Mayilraj S."/>
            <person name="Glavina Del Rio T."/>
            <person name="Nolan M."/>
            <person name="Chen F."/>
            <person name="Lucas S."/>
            <person name="Tice H."/>
            <person name="Cheng J.F."/>
            <person name="Han C."/>
            <person name="Detter J.C."/>
            <person name="Bruce D."/>
            <person name="Goodwin L."/>
            <person name="Chain P."/>
            <person name="Pitluck S."/>
            <person name="Goker M."/>
            <person name="Ovchinikova G."/>
            <person name="Pati A."/>
            <person name="Ivanova N."/>
            <person name="Mavromatis K."/>
            <person name="Chen A."/>
            <person name="Palaniappan K."/>
            <person name="Land M."/>
            <person name="Hauser L."/>
            <person name="Chang Y.J."/>
            <person name="Jeffries C.D."/>
            <person name="Bristow J."/>
            <person name="Eisen J.A."/>
            <person name="Markowitz V."/>
            <person name="Hugenholtz P."/>
            <person name="Kyrpides N.C."/>
            <person name="Klenk H.P."/>
        </authorList>
    </citation>
    <scope>NUCLEOTIDE SEQUENCE [LARGE SCALE GENOMIC DNA]</scope>
    <source>
        <strain evidence="3">DSM 44728 / CIP 108903 / NRRL B-16338 / NBRC 102104 / LLR-40K-21</strain>
    </source>
</reference>
<dbReference type="OrthoDB" id="9776116at2"/>
<organism evidence="2 3">
    <name type="scientific">Stackebrandtia nassauensis (strain DSM 44728 / CIP 108903 / NRRL B-16338 / NBRC 102104 / LLR-40K-21)</name>
    <dbReference type="NCBI Taxonomy" id="446470"/>
    <lineage>
        <taxon>Bacteria</taxon>
        <taxon>Bacillati</taxon>
        <taxon>Actinomycetota</taxon>
        <taxon>Actinomycetes</taxon>
        <taxon>Glycomycetales</taxon>
        <taxon>Glycomycetaceae</taxon>
        <taxon>Stackebrandtia</taxon>
    </lineage>
</organism>
<dbReference type="STRING" id="446470.Snas_1590"/>
<dbReference type="HOGENOM" id="CLU_052321_0_0_11"/>
<gene>
    <name evidence="2" type="ordered locus">Snas_1590</name>
</gene>
<dbReference type="KEGG" id="sna:Snas_1590"/>
<feature type="domain" description="DUF58" evidence="1">
    <location>
        <begin position="199"/>
        <end position="305"/>
    </location>
</feature>
<dbReference type="PANTHER" id="PTHR33608">
    <property type="entry name" value="BLL2464 PROTEIN"/>
    <property type="match status" value="1"/>
</dbReference>
<name>D3PWD6_STANL</name>
<keyword evidence="3" id="KW-1185">Reference proteome</keyword>
<dbReference type="InterPro" id="IPR002881">
    <property type="entry name" value="DUF58"/>
</dbReference>
<sequence length="429" mass="47372">MAARQWRPTGALRRSVTIVAVALLAAVGMGRVDLVVLATPLALGVLASIWVRPRVAPSAEIVVAEDRVPETDEFNAWVRVANPDPVPTVSVVATREPAWLRLRHGVGFYVRAVAANGEATVSLRGVARRWGRHEIGPALVRSYACDGLLRTADLMLPARGIRVYPTADVFDSRQELPRAAGMTGIHRTRRHGDGGELAEVRPFQPGDRLRRIDWRVSLRRREPYVNSTLSERDAEVVIVIDVLHEAGNPGETSILDVTVRAAAAIAEHYTRQGDRVSVVEFGSGLRRLRPGTGRRQFRAVLEWLTDTRVTLGPYAGAERLASGGYLPFGSVVIMLTPLIDEQSTELLARLTRSGRTLVTVDTLPDALRPPHRSPWSGIAARLWRQERRNTVDRLRELGVPVERWRGPGSLDLMLGDIARLGRAPKVTRR</sequence>
<dbReference type="eggNOG" id="COG1721">
    <property type="taxonomic scope" value="Bacteria"/>
</dbReference>
<dbReference type="Pfam" id="PF01882">
    <property type="entry name" value="DUF58"/>
    <property type="match status" value="1"/>
</dbReference>
<evidence type="ECO:0000313" key="3">
    <source>
        <dbReference type="Proteomes" id="UP000000844"/>
    </source>
</evidence>
<proteinExistence type="predicted"/>
<protein>
    <recommendedName>
        <fullName evidence="1">DUF58 domain-containing protein</fullName>
    </recommendedName>
</protein>
<evidence type="ECO:0000259" key="1">
    <source>
        <dbReference type="Pfam" id="PF01882"/>
    </source>
</evidence>
<dbReference type="EMBL" id="CP001778">
    <property type="protein sequence ID" value="ADD41293.1"/>
    <property type="molecule type" value="Genomic_DNA"/>
</dbReference>
<dbReference type="PANTHER" id="PTHR33608:SF14">
    <property type="entry name" value="POSSIBLE CONSERVED SECRETED PROTEIN"/>
    <property type="match status" value="1"/>
</dbReference>
<dbReference type="AlphaFoldDB" id="D3PWD6"/>